<protein>
    <recommendedName>
        <fullName evidence="6">Pentatricopeptide repeat-containing protein</fullName>
    </recommendedName>
</protein>
<evidence type="ECO:0000256" key="1">
    <source>
        <dbReference type="ARBA" id="ARBA00007626"/>
    </source>
</evidence>
<feature type="repeat" description="PPR" evidence="3">
    <location>
        <begin position="210"/>
        <end position="244"/>
    </location>
</feature>
<proteinExistence type="inferred from homology"/>
<evidence type="ECO:0000256" key="2">
    <source>
        <dbReference type="ARBA" id="ARBA00022737"/>
    </source>
</evidence>
<evidence type="ECO:0000313" key="4">
    <source>
        <dbReference type="EMBL" id="KAJ4954495.1"/>
    </source>
</evidence>
<keyword evidence="2" id="KW-0677">Repeat</keyword>
<keyword evidence="5" id="KW-1185">Reference proteome</keyword>
<sequence>MSNVSTIFRILVPQRSINIFLSGYYFIGKKSLHTTCAKETSNKASQYYIPSIKCRLDQLWPLFGILSKSPSNYRFVATQASHEQEVRDEGLNQVLSATESDPFPSSETCTIYLEKLCRAGNLSDAAKLLQRLRFKQIFLNPSTYNLILMTAGEQNDFDLLSQTFKDLLLSGKPICWDTYYSLANAFSKATDTASLLKFVSEVSELIFPRSATVINRILVGFSECKLVDKALLIFNHMKSLKCKPDLFTYNTVLAILGRAGCIDEMLCEFASMKEAGMVPDIVSYNTLINSLRKMGRLDLCLVFFQEMGERGIEPDLRTYTALIDSFGLSGNVEEALRLFNDMKRKQISPSIYIYRILISNLKRVGKLELAMSLSEEMNSCASHLVGPRDFKPKKR</sequence>
<dbReference type="InterPro" id="IPR002885">
    <property type="entry name" value="PPR_rpt"/>
</dbReference>
<dbReference type="Pfam" id="PF13812">
    <property type="entry name" value="PPR_3"/>
    <property type="match status" value="1"/>
</dbReference>
<dbReference type="PANTHER" id="PTHR47447">
    <property type="entry name" value="OS03G0856100 PROTEIN"/>
    <property type="match status" value="1"/>
</dbReference>
<dbReference type="PROSITE" id="PS51375">
    <property type="entry name" value="PPR"/>
    <property type="match status" value="4"/>
</dbReference>
<dbReference type="Gene3D" id="1.25.40.10">
    <property type="entry name" value="Tetratricopeptide repeat domain"/>
    <property type="match status" value="2"/>
</dbReference>
<dbReference type="Proteomes" id="UP001141806">
    <property type="component" value="Unassembled WGS sequence"/>
</dbReference>
<feature type="repeat" description="PPR" evidence="3">
    <location>
        <begin position="280"/>
        <end position="314"/>
    </location>
</feature>
<name>A0A9Q0GVU5_9MAGN</name>
<reference evidence="4" key="1">
    <citation type="journal article" date="2023" name="Plant J.">
        <title>The genome of the king protea, Protea cynaroides.</title>
        <authorList>
            <person name="Chang J."/>
            <person name="Duong T.A."/>
            <person name="Schoeman C."/>
            <person name="Ma X."/>
            <person name="Roodt D."/>
            <person name="Barker N."/>
            <person name="Li Z."/>
            <person name="Van de Peer Y."/>
            <person name="Mizrachi E."/>
        </authorList>
    </citation>
    <scope>NUCLEOTIDE SEQUENCE</scope>
    <source>
        <tissue evidence="4">Young leaves</tissue>
    </source>
</reference>
<dbReference type="InterPro" id="IPR011990">
    <property type="entry name" value="TPR-like_helical_dom_sf"/>
</dbReference>
<evidence type="ECO:0000313" key="5">
    <source>
        <dbReference type="Proteomes" id="UP001141806"/>
    </source>
</evidence>
<feature type="repeat" description="PPR" evidence="3">
    <location>
        <begin position="245"/>
        <end position="279"/>
    </location>
</feature>
<evidence type="ECO:0008006" key="6">
    <source>
        <dbReference type="Google" id="ProtNLM"/>
    </source>
</evidence>
<dbReference type="OrthoDB" id="185373at2759"/>
<dbReference type="PANTHER" id="PTHR47447:SF17">
    <property type="entry name" value="OS12G0638900 PROTEIN"/>
    <property type="match status" value="1"/>
</dbReference>
<accession>A0A9Q0GVU5</accession>
<organism evidence="4 5">
    <name type="scientific">Protea cynaroides</name>
    <dbReference type="NCBI Taxonomy" id="273540"/>
    <lineage>
        <taxon>Eukaryota</taxon>
        <taxon>Viridiplantae</taxon>
        <taxon>Streptophyta</taxon>
        <taxon>Embryophyta</taxon>
        <taxon>Tracheophyta</taxon>
        <taxon>Spermatophyta</taxon>
        <taxon>Magnoliopsida</taxon>
        <taxon>Proteales</taxon>
        <taxon>Proteaceae</taxon>
        <taxon>Protea</taxon>
    </lineage>
</organism>
<evidence type="ECO:0000256" key="3">
    <source>
        <dbReference type="PROSITE-ProRule" id="PRU00708"/>
    </source>
</evidence>
<dbReference type="EMBL" id="JAMYWD010000011">
    <property type="protein sequence ID" value="KAJ4954495.1"/>
    <property type="molecule type" value="Genomic_DNA"/>
</dbReference>
<dbReference type="AlphaFoldDB" id="A0A9Q0GVU5"/>
<dbReference type="NCBIfam" id="TIGR00756">
    <property type="entry name" value="PPR"/>
    <property type="match status" value="4"/>
</dbReference>
<comment type="caution">
    <text evidence="4">The sequence shown here is derived from an EMBL/GenBank/DDBJ whole genome shotgun (WGS) entry which is preliminary data.</text>
</comment>
<feature type="repeat" description="PPR" evidence="3">
    <location>
        <begin position="315"/>
        <end position="349"/>
    </location>
</feature>
<gene>
    <name evidence="4" type="ORF">NE237_011278</name>
</gene>
<comment type="similarity">
    <text evidence="1">Belongs to the PPR family. P subfamily.</text>
</comment>
<dbReference type="Pfam" id="PF13041">
    <property type="entry name" value="PPR_2"/>
    <property type="match status" value="2"/>
</dbReference>